<evidence type="ECO:0000313" key="1">
    <source>
        <dbReference type="EMBL" id="EDW55162.1"/>
    </source>
</evidence>
<gene>
    <name evidence="1" type="primary">Dsec\GM10518</name>
    <name evidence="1" type="ORF">Dsec_GM10518</name>
</gene>
<dbReference type="AlphaFoldDB" id="B4I4L9"/>
<dbReference type="Proteomes" id="UP000001292">
    <property type="component" value="Unassembled WGS sequence"/>
</dbReference>
<dbReference type="EMBL" id="CH480821">
    <property type="protein sequence ID" value="EDW55162.1"/>
    <property type="molecule type" value="Genomic_DNA"/>
</dbReference>
<keyword evidence="2" id="KW-1185">Reference proteome</keyword>
<protein>
    <submittedName>
        <fullName evidence="1">GM10518</fullName>
    </submittedName>
</protein>
<reference evidence="1 2" key="1">
    <citation type="journal article" date="2007" name="Nature">
        <title>Evolution of genes and genomes on the Drosophila phylogeny.</title>
        <authorList>
            <consortium name="Drosophila 12 Genomes Consortium"/>
            <person name="Clark A.G."/>
            <person name="Eisen M.B."/>
            <person name="Smith D.R."/>
            <person name="Bergman C.M."/>
            <person name="Oliver B."/>
            <person name="Markow T.A."/>
            <person name="Kaufman T.C."/>
            <person name="Kellis M."/>
            <person name="Gelbart W."/>
            <person name="Iyer V.N."/>
            <person name="Pollard D.A."/>
            <person name="Sackton T.B."/>
            <person name="Larracuente A.M."/>
            <person name="Singh N.D."/>
            <person name="Abad J.P."/>
            <person name="Abt D.N."/>
            <person name="Adryan B."/>
            <person name="Aguade M."/>
            <person name="Akashi H."/>
            <person name="Anderson W.W."/>
            <person name="Aquadro C.F."/>
            <person name="Ardell D.H."/>
            <person name="Arguello R."/>
            <person name="Artieri C.G."/>
            <person name="Barbash D.A."/>
            <person name="Barker D."/>
            <person name="Barsanti P."/>
            <person name="Batterham P."/>
            <person name="Batzoglou S."/>
            <person name="Begun D."/>
            <person name="Bhutkar A."/>
            <person name="Blanco E."/>
            <person name="Bosak S.A."/>
            <person name="Bradley R.K."/>
            <person name="Brand A.D."/>
            <person name="Brent M.R."/>
            <person name="Brooks A.N."/>
            <person name="Brown R.H."/>
            <person name="Butlin R.K."/>
            <person name="Caggese C."/>
            <person name="Calvi B.R."/>
            <person name="Bernardo de Carvalho A."/>
            <person name="Caspi A."/>
            <person name="Castrezana S."/>
            <person name="Celniker S.E."/>
            <person name="Chang J.L."/>
            <person name="Chapple C."/>
            <person name="Chatterji S."/>
            <person name="Chinwalla A."/>
            <person name="Civetta A."/>
            <person name="Clifton S.W."/>
            <person name="Comeron J.M."/>
            <person name="Costello J.C."/>
            <person name="Coyne J.A."/>
            <person name="Daub J."/>
            <person name="David R.G."/>
            <person name="Delcher A.L."/>
            <person name="Delehaunty K."/>
            <person name="Do C.B."/>
            <person name="Ebling H."/>
            <person name="Edwards K."/>
            <person name="Eickbush T."/>
            <person name="Evans J.D."/>
            <person name="Filipski A."/>
            <person name="Findeiss S."/>
            <person name="Freyhult E."/>
            <person name="Fulton L."/>
            <person name="Fulton R."/>
            <person name="Garcia A.C."/>
            <person name="Gardiner A."/>
            <person name="Garfield D.A."/>
            <person name="Garvin B.E."/>
            <person name="Gibson G."/>
            <person name="Gilbert D."/>
            <person name="Gnerre S."/>
            <person name="Godfrey J."/>
            <person name="Good R."/>
            <person name="Gotea V."/>
            <person name="Gravely B."/>
            <person name="Greenberg A.J."/>
            <person name="Griffiths-Jones S."/>
            <person name="Gross S."/>
            <person name="Guigo R."/>
            <person name="Gustafson E.A."/>
            <person name="Haerty W."/>
            <person name="Hahn M.W."/>
            <person name="Halligan D.L."/>
            <person name="Halpern A.L."/>
            <person name="Halter G.M."/>
            <person name="Han M.V."/>
            <person name="Heger A."/>
            <person name="Hillier L."/>
            <person name="Hinrichs A.S."/>
            <person name="Holmes I."/>
            <person name="Hoskins R.A."/>
            <person name="Hubisz M.J."/>
            <person name="Hultmark D."/>
            <person name="Huntley M.A."/>
            <person name="Jaffe D.B."/>
            <person name="Jagadeeshan S."/>
            <person name="Jeck W.R."/>
            <person name="Johnson J."/>
            <person name="Jones C.D."/>
            <person name="Jordan W.C."/>
            <person name="Karpen G.H."/>
            <person name="Kataoka E."/>
            <person name="Keightley P.D."/>
            <person name="Kheradpour P."/>
            <person name="Kirkness E.F."/>
            <person name="Koerich L.B."/>
            <person name="Kristiansen K."/>
            <person name="Kudrna D."/>
            <person name="Kulathinal R.J."/>
            <person name="Kumar S."/>
            <person name="Kwok R."/>
            <person name="Lander E."/>
            <person name="Langley C.H."/>
            <person name="Lapoint R."/>
            <person name="Lazzaro B.P."/>
            <person name="Lee S.J."/>
            <person name="Levesque L."/>
            <person name="Li R."/>
            <person name="Lin C.F."/>
            <person name="Lin M.F."/>
            <person name="Lindblad-Toh K."/>
            <person name="Llopart A."/>
            <person name="Long M."/>
            <person name="Low L."/>
            <person name="Lozovsky E."/>
            <person name="Lu J."/>
            <person name="Luo M."/>
            <person name="Machado C.A."/>
            <person name="Makalowski W."/>
            <person name="Marzo M."/>
            <person name="Matsuda M."/>
            <person name="Matzkin L."/>
            <person name="McAllister B."/>
            <person name="McBride C.S."/>
            <person name="McKernan B."/>
            <person name="McKernan K."/>
            <person name="Mendez-Lago M."/>
            <person name="Minx P."/>
            <person name="Mollenhauer M.U."/>
            <person name="Montooth K."/>
            <person name="Mount S.M."/>
            <person name="Mu X."/>
            <person name="Myers E."/>
            <person name="Negre B."/>
            <person name="Newfeld S."/>
            <person name="Nielsen R."/>
            <person name="Noor M.A."/>
            <person name="O'Grady P."/>
            <person name="Pachter L."/>
            <person name="Papaceit M."/>
            <person name="Parisi M.J."/>
            <person name="Parisi M."/>
            <person name="Parts L."/>
            <person name="Pedersen J.S."/>
            <person name="Pesole G."/>
            <person name="Phillippy A.M."/>
            <person name="Ponting C.P."/>
            <person name="Pop M."/>
            <person name="Porcelli D."/>
            <person name="Powell J.R."/>
            <person name="Prohaska S."/>
            <person name="Pruitt K."/>
            <person name="Puig M."/>
            <person name="Quesneville H."/>
            <person name="Ram K.R."/>
            <person name="Rand D."/>
            <person name="Rasmussen M.D."/>
            <person name="Reed L.K."/>
            <person name="Reenan R."/>
            <person name="Reily A."/>
            <person name="Remington K.A."/>
            <person name="Rieger T.T."/>
            <person name="Ritchie M.G."/>
            <person name="Robin C."/>
            <person name="Rogers Y.H."/>
            <person name="Rohde C."/>
            <person name="Rozas J."/>
            <person name="Rubenfield M.J."/>
            <person name="Ruiz A."/>
            <person name="Russo S."/>
            <person name="Salzberg S.L."/>
            <person name="Sanchez-Gracia A."/>
            <person name="Saranga D.J."/>
            <person name="Sato H."/>
            <person name="Schaeffer S.W."/>
            <person name="Schatz M.C."/>
            <person name="Schlenke T."/>
            <person name="Schwartz R."/>
            <person name="Segarra C."/>
            <person name="Singh R.S."/>
            <person name="Sirot L."/>
            <person name="Sirota M."/>
            <person name="Sisneros N.B."/>
            <person name="Smith C.D."/>
            <person name="Smith T.F."/>
            <person name="Spieth J."/>
            <person name="Stage D.E."/>
            <person name="Stark A."/>
            <person name="Stephan W."/>
            <person name="Strausberg R.L."/>
            <person name="Strempel S."/>
            <person name="Sturgill D."/>
            <person name="Sutton G."/>
            <person name="Sutton G.G."/>
            <person name="Tao W."/>
            <person name="Teichmann S."/>
            <person name="Tobari Y.N."/>
            <person name="Tomimura Y."/>
            <person name="Tsolas J.M."/>
            <person name="Valente V.L."/>
            <person name="Venter E."/>
            <person name="Venter J.C."/>
            <person name="Vicario S."/>
            <person name="Vieira F.G."/>
            <person name="Vilella A.J."/>
            <person name="Villasante A."/>
            <person name="Walenz B."/>
            <person name="Wang J."/>
            <person name="Wasserman M."/>
            <person name="Watts T."/>
            <person name="Wilson D."/>
            <person name="Wilson R.K."/>
            <person name="Wing R.A."/>
            <person name="Wolfner M.F."/>
            <person name="Wong A."/>
            <person name="Wong G.K."/>
            <person name="Wu C.I."/>
            <person name="Wu G."/>
            <person name="Yamamoto D."/>
            <person name="Yang H.P."/>
            <person name="Yang S.P."/>
            <person name="Yorke J.A."/>
            <person name="Yoshida K."/>
            <person name="Zdobnov E."/>
            <person name="Zhang P."/>
            <person name="Zhang Y."/>
            <person name="Zimin A.V."/>
            <person name="Baldwin J."/>
            <person name="Abdouelleil A."/>
            <person name="Abdulkadir J."/>
            <person name="Abebe A."/>
            <person name="Abera B."/>
            <person name="Abreu J."/>
            <person name="Acer S.C."/>
            <person name="Aftuck L."/>
            <person name="Alexander A."/>
            <person name="An P."/>
            <person name="Anderson E."/>
            <person name="Anderson S."/>
            <person name="Arachi H."/>
            <person name="Azer M."/>
            <person name="Bachantsang P."/>
            <person name="Barry A."/>
            <person name="Bayul T."/>
            <person name="Berlin A."/>
            <person name="Bessette D."/>
            <person name="Bloom T."/>
            <person name="Blye J."/>
            <person name="Boguslavskiy L."/>
            <person name="Bonnet C."/>
            <person name="Boukhgalter B."/>
            <person name="Bourzgui I."/>
            <person name="Brown A."/>
            <person name="Cahill P."/>
            <person name="Channer S."/>
            <person name="Cheshatsang Y."/>
            <person name="Chuda L."/>
            <person name="Citroen M."/>
            <person name="Collymore A."/>
            <person name="Cooke P."/>
            <person name="Costello M."/>
            <person name="D'Aco K."/>
            <person name="Daza R."/>
            <person name="De Haan G."/>
            <person name="DeGray S."/>
            <person name="DeMaso C."/>
            <person name="Dhargay N."/>
            <person name="Dooley K."/>
            <person name="Dooley E."/>
            <person name="Doricent M."/>
            <person name="Dorje P."/>
            <person name="Dorjee K."/>
            <person name="Dupes A."/>
            <person name="Elong R."/>
            <person name="Falk J."/>
            <person name="Farina A."/>
            <person name="Faro S."/>
            <person name="Ferguson D."/>
            <person name="Fisher S."/>
            <person name="Foley C.D."/>
            <person name="Franke A."/>
            <person name="Friedrich D."/>
            <person name="Gadbois L."/>
            <person name="Gearin G."/>
            <person name="Gearin C.R."/>
            <person name="Giannoukos G."/>
            <person name="Goode T."/>
            <person name="Graham J."/>
            <person name="Grandbois E."/>
            <person name="Grewal S."/>
            <person name="Gyaltsen K."/>
            <person name="Hafez N."/>
            <person name="Hagos B."/>
            <person name="Hall J."/>
            <person name="Henson C."/>
            <person name="Hollinger A."/>
            <person name="Honan T."/>
            <person name="Huard M.D."/>
            <person name="Hughes L."/>
            <person name="Hurhula B."/>
            <person name="Husby M.E."/>
            <person name="Kamat A."/>
            <person name="Kanga B."/>
            <person name="Kashin S."/>
            <person name="Khazanovich D."/>
            <person name="Kisner P."/>
            <person name="Lance K."/>
            <person name="Lara M."/>
            <person name="Lee W."/>
            <person name="Lennon N."/>
            <person name="Letendre F."/>
            <person name="LeVine R."/>
            <person name="Lipovsky A."/>
            <person name="Liu X."/>
            <person name="Liu J."/>
            <person name="Liu S."/>
            <person name="Lokyitsang T."/>
            <person name="Lokyitsang Y."/>
            <person name="Lubonja R."/>
            <person name="Lui A."/>
            <person name="MacDonald P."/>
            <person name="Magnisalis V."/>
            <person name="Maru K."/>
            <person name="Matthews C."/>
            <person name="McCusker W."/>
            <person name="McDonough S."/>
            <person name="Mehta T."/>
            <person name="Meldrim J."/>
            <person name="Meneus L."/>
            <person name="Mihai O."/>
            <person name="Mihalev A."/>
            <person name="Mihova T."/>
            <person name="Mittelman R."/>
            <person name="Mlenga V."/>
            <person name="Montmayeur A."/>
            <person name="Mulrain L."/>
            <person name="Navidi A."/>
            <person name="Naylor J."/>
            <person name="Negash T."/>
            <person name="Nguyen T."/>
            <person name="Nguyen N."/>
            <person name="Nicol R."/>
            <person name="Norbu C."/>
            <person name="Norbu N."/>
            <person name="Novod N."/>
            <person name="O'Neill B."/>
            <person name="Osman S."/>
            <person name="Markiewicz E."/>
            <person name="Oyono O.L."/>
            <person name="Patti C."/>
            <person name="Phunkhang P."/>
            <person name="Pierre F."/>
            <person name="Priest M."/>
            <person name="Raghuraman S."/>
            <person name="Rege F."/>
            <person name="Reyes R."/>
            <person name="Rise C."/>
            <person name="Rogov P."/>
            <person name="Ross K."/>
            <person name="Ryan E."/>
            <person name="Settipalli S."/>
            <person name="Shea T."/>
            <person name="Sherpa N."/>
            <person name="Shi L."/>
            <person name="Shih D."/>
            <person name="Sparrow T."/>
            <person name="Spaulding J."/>
            <person name="Stalker J."/>
            <person name="Stange-Thomann N."/>
            <person name="Stavropoulos S."/>
            <person name="Stone C."/>
            <person name="Strader C."/>
            <person name="Tesfaye S."/>
            <person name="Thomson T."/>
            <person name="Thoulutsang Y."/>
            <person name="Thoulutsang D."/>
            <person name="Topham K."/>
            <person name="Topping I."/>
            <person name="Tsamla T."/>
            <person name="Vassiliev H."/>
            <person name="Vo A."/>
            <person name="Wangchuk T."/>
            <person name="Wangdi T."/>
            <person name="Weiand M."/>
            <person name="Wilkinson J."/>
            <person name="Wilson A."/>
            <person name="Yadav S."/>
            <person name="Young G."/>
            <person name="Yu Q."/>
            <person name="Zembek L."/>
            <person name="Zhong D."/>
            <person name="Zimmer A."/>
            <person name="Zwirko Z."/>
            <person name="Jaffe D.B."/>
            <person name="Alvarez P."/>
            <person name="Brockman W."/>
            <person name="Butler J."/>
            <person name="Chin C."/>
            <person name="Gnerre S."/>
            <person name="Grabherr M."/>
            <person name="Kleber M."/>
            <person name="Mauceli E."/>
            <person name="MacCallum I."/>
        </authorList>
    </citation>
    <scope>NUCLEOTIDE SEQUENCE [LARGE SCALE GENOMIC DNA]</scope>
    <source>
        <strain evidence="2">Rob3c / Tucson 14021-0248.25</strain>
    </source>
</reference>
<name>B4I4L9_DROSE</name>
<evidence type="ECO:0000313" key="2">
    <source>
        <dbReference type="Proteomes" id="UP000001292"/>
    </source>
</evidence>
<accession>B4I4L9</accession>
<proteinExistence type="predicted"/>
<sequence>MLTEANFPAAMPLSCILHPAATNPLSFIPFPASETEFSHSRRLFKYHGMKLQYQMANTHLPMPRFRVTFLGSGGSCQLPERE</sequence>
<organism evidence="2">
    <name type="scientific">Drosophila sechellia</name>
    <name type="common">Fruit fly</name>
    <dbReference type="NCBI Taxonomy" id="7238"/>
    <lineage>
        <taxon>Eukaryota</taxon>
        <taxon>Metazoa</taxon>
        <taxon>Ecdysozoa</taxon>
        <taxon>Arthropoda</taxon>
        <taxon>Hexapoda</taxon>
        <taxon>Insecta</taxon>
        <taxon>Pterygota</taxon>
        <taxon>Neoptera</taxon>
        <taxon>Endopterygota</taxon>
        <taxon>Diptera</taxon>
        <taxon>Brachycera</taxon>
        <taxon>Muscomorpha</taxon>
        <taxon>Ephydroidea</taxon>
        <taxon>Drosophilidae</taxon>
        <taxon>Drosophila</taxon>
        <taxon>Sophophora</taxon>
    </lineage>
</organism>
<dbReference type="HOGENOM" id="CLU_2560737_0_0_1"/>